<protein>
    <recommendedName>
        <fullName evidence="7">Hydrophobin</fullName>
    </recommendedName>
</protein>
<feature type="non-terminal residue" evidence="8">
    <location>
        <position position="1"/>
    </location>
</feature>
<dbReference type="GO" id="GO:0009277">
    <property type="term" value="C:fungal-type cell wall"/>
    <property type="evidence" value="ECO:0007669"/>
    <property type="project" value="InterPro"/>
</dbReference>
<accession>A0A6A4I6H8</accession>
<dbReference type="Pfam" id="PF01185">
    <property type="entry name" value="Hydrophobin"/>
    <property type="match status" value="1"/>
</dbReference>
<name>A0A6A4I6H8_9AGAR</name>
<evidence type="ECO:0000256" key="4">
    <source>
        <dbReference type="ARBA" id="ARBA00022525"/>
    </source>
</evidence>
<dbReference type="EMBL" id="ML769395">
    <property type="protein sequence ID" value="KAE9407592.1"/>
    <property type="molecule type" value="Genomic_DNA"/>
</dbReference>
<organism evidence="8 9">
    <name type="scientific">Gymnopus androsaceus JB14</name>
    <dbReference type="NCBI Taxonomy" id="1447944"/>
    <lineage>
        <taxon>Eukaryota</taxon>
        <taxon>Fungi</taxon>
        <taxon>Dikarya</taxon>
        <taxon>Basidiomycota</taxon>
        <taxon>Agaricomycotina</taxon>
        <taxon>Agaricomycetes</taxon>
        <taxon>Agaricomycetidae</taxon>
        <taxon>Agaricales</taxon>
        <taxon>Marasmiineae</taxon>
        <taxon>Omphalotaceae</taxon>
        <taxon>Gymnopus</taxon>
    </lineage>
</organism>
<comment type="similarity">
    <text evidence="2 7">Belongs to the fungal hydrophobin family.</text>
</comment>
<keyword evidence="7" id="KW-0732">Signal</keyword>
<dbReference type="Proteomes" id="UP000799118">
    <property type="component" value="Unassembled WGS sequence"/>
</dbReference>
<reference evidence="8" key="1">
    <citation type="journal article" date="2019" name="Environ. Microbiol.">
        <title>Fungal ecological strategies reflected in gene transcription - a case study of two litter decomposers.</title>
        <authorList>
            <person name="Barbi F."/>
            <person name="Kohler A."/>
            <person name="Barry K."/>
            <person name="Baskaran P."/>
            <person name="Daum C."/>
            <person name="Fauchery L."/>
            <person name="Ihrmark K."/>
            <person name="Kuo A."/>
            <person name="LaButti K."/>
            <person name="Lipzen A."/>
            <person name="Morin E."/>
            <person name="Grigoriev I.V."/>
            <person name="Henrissat B."/>
            <person name="Lindahl B."/>
            <person name="Martin F."/>
        </authorList>
    </citation>
    <scope>NUCLEOTIDE SEQUENCE</scope>
    <source>
        <strain evidence="8">JB14</strain>
    </source>
</reference>
<dbReference type="InterPro" id="IPR001338">
    <property type="entry name" value="Class_I_Hydrophobin"/>
</dbReference>
<keyword evidence="4 7" id="KW-0964">Secreted</keyword>
<proteinExistence type="inferred from homology"/>
<keyword evidence="9" id="KW-1185">Reference proteome</keyword>
<evidence type="ECO:0000256" key="1">
    <source>
        <dbReference type="ARBA" id="ARBA00004191"/>
    </source>
</evidence>
<dbReference type="OrthoDB" id="4225815at2759"/>
<evidence type="ECO:0000256" key="5">
    <source>
        <dbReference type="ARBA" id="ARBA00023157"/>
    </source>
</evidence>
<evidence type="ECO:0000313" key="8">
    <source>
        <dbReference type="EMBL" id="KAE9407592.1"/>
    </source>
</evidence>
<dbReference type="AlphaFoldDB" id="A0A6A4I6H8"/>
<evidence type="ECO:0000256" key="2">
    <source>
        <dbReference type="ARBA" id="ARBA00010446"/>
    </source>
</evidence>
<evidence type="ECO:0000313" key="9">
    <source>
        <dbReference type="Proteomes" id="UP000799118"/>
    </source>
</evidence>
<evidence type="ECO:0000256" key="7">
    <source>
        <dbReference type="RuleBase" id="RU365009"/>
    </source>
</evidence>
<sequence length="110" mass="11667">IGSYLLLFVHPPNYATASLSFSYACSCPSNFCSSRYGFLFLLAPFRFSCCYISQYSSESFFSPSLAVSSSDIAGILSLLSIVLQDLNVVSGLTCNPIAVISSSGGSCCLL</sequence>
<evidence type="ECO:0000256" key="6">
    <source>
        <dbReference type="ARBA" id="ARBA00093546"/>
    </source>
</evidence>
<comment type="subunit">
    <text evidence="6">Self-assembles to form functional amyloid fibrils called rodlets. Self-assembly into fibrillar rodlets occurs spontaneously at hydrophobic:hydrophilic interfaces and the rodlets further associate laterally to form amphipathic monolayers.</text>
</comment>
<keyword evidence="5 7" id="KW-1015">Disulfide bond</keyword>
<comment type="subcellular location">
    <subcellularLocation>
        <location evidence="1 7">Secreted</location>
        <location evidence="1 7">Cell wall</location>
    </subcellularLocation>
</comment>
<evidence type="ECO:0000256" key="3">
    <source>
        <dbReference type="ARBA" id="ARBA00022512"/>
    </source>
</evidence>
<dbReference type="GO" id="GO:0005199">
    <property type="term" value="F:structural constituent of cell wall"/>
    <property type="evidence" value="ECO:0007669"/>
    <property type="project" value="InterPro"/>
</dbReference>
<dbReference type="CDD" id="cd23507">
    <property type="entry name" value="hydrophobin_I"/>
    <property type="match status" value="1"/>
</dbReference>
<keyword evidence="3 7" id="KW-0134">Cell wall</keyword>
<gene>
    <name evidence="8" type="ORF">BT96DRAFT_1014137</name>
</gene>